<dbReference type="Gene3D" id="3.90.550.10">
    <property type="entry name" value="Spore Coat Polysaccharide Biosynthesis Protein SpsA, Chain A"/>
    <property type="match status" value="1"/>
</dbReference>
<dbReference type="InterPro" id="IPR052261">
    <property type="entry name" value="Glycosyltransferase_13"/>
</dbReference>
<dbReference type="GO" id="GO:0003827">
    <property type="term" value="F:alpha-1,3-mannosylglycoprotein 2-beta-N-acetylglucosaminyltransferase activity"/>
    <property type="evidence" value="ECO:0007669"/>
    <property type="project" value="TreeGrafter"/>
</dbReference>
<dbReference type="PANTHER" id="PTHR10468:SF0">
    <property type="entry name" value="ALPHA-1,3-MANNOSYL-GLYCOPROTEIN 2-BETA-N-ACETYLGLUCOSAMINYLTRANSFERASE"/>
    <property type="match status" value="1"/>
</dbReference>
<dbReference type="RefSeq" id="WP_118587200.1">
    <property type="nucleotide sequence ID" value="NZ_QRVS01000025.1"/>
</dbReference>
<dbReference type="InterPro" id="IPR001173">
    <property type="entry name" value="Glyco_trans_2-like"/>
</dbReference>
<dbReference type="EMBL" id="QSKW01000002">
    <property type="protein sequence ID" value="RHF00060.1"/>
    <property type="molecule type" value="Genomic_DNA"/>
</dbReference>
<sequence length="319" mass="37273">MQNHTFAPIVLFVYNRPEHTRKTVEALLRNCGAEQTEIYIFCDAAKNDNAREKVDAVRDYVRSIKGFKAIHITEREENYGLAKSVISGVTQVVNEKDRVIVMEDDLVTSPYFLEYMNTALEKYENQKNVFSITGYSHFPNGNEKLPESYFLKVFSSWSWATWKDRWALFDADASGWEKTKSDDKIRYAFDYEGCFDNSLMLKQQMEDHIINSWAIRAYWTMFTHDEMTLFSNKRLCENIGFDGTGVHCNTEGDYLLGKLDNQAVAYFPEKAEELELPRRELIRYIREKKKAYKLGRIKFYLTHPQKAASKIMQKLGKGK</sequence>
<feature type="domain" description="Glycosyltransferase 2-like" evidence="1">
    <location>
        <begin position="9"/>
        <end position="145"/>
    </location>
</feature>
<reference evidence="2 3" key="1">
    <citation type="submission" date="2018-08" db="EMBL/GenBank/DDBJ databases">
        <title>A genome reference for cultivated species of the human gut microbiota.</title>
        <authorList>
            <person name="Zou Y."/>
            <person name="Xue W."/>
            <person name="Luo G."/>
        </authorList>
    </citation>
    <scope>NUCLEOTIDE SEQUENCE [LARGE SCALE GENOMIC DNA]</scope>
    <source>
        <strain evidence="2 3">AM27-11</strain>
    </source>
</reference>
<dbReference type="Proteomes" id="UP000286271">
    <property type="component" value="Unassembled WGS sequence"/>
</dbReference>
<evidence type="ECO:0000259" key="1">
    <source>
        <dbReference type="Pfam" id="PF00535"/>
    </source>
</evidence>
<dbReference type="AlphaFoldDB" id="A0A3R5ZU69"/>
<proteinExistence type="predicted"/>
<evidence type="ECO:0000313" key="3">
    <source>
        <dbReference type="Proteomes" id="UP000286271"/>
    </source>
</evidence>
<dbReference type="InterPro" id="IPR029044">
    <property type="entry name" value="Nucleotide-diphossugar_trans"/>
</dbReference>
<gene>
    <name evidence="2" type="ORF">DW707_02320</name>
</gene>
<accession>A0A3R5ZU69</accession>
<keyword evidence="2" id="KW-0808">Transferase</keyword>
<dbReference type="Pfam" id="PF00535">
    <property type="entry name" value="Glycos_transf_2"/>
    <property type="match status" value="1"/>
</dbReference>
<comment type="caution">
    <text evidence="2">The sequence shown here is derived from an EMBL/GenBank/DDBJ whole genome shotgun (WGS) entry which is preliminary data.</text>
</comment>
<protein>
    <submittedName>
        <fullName evidence="2">Glycosyltransferase</fullName>
    </submittedName>
</protein>
<dbReference type="PANTHER" id="PTHR10468">
    <property type="entry name" value="PROTEIN O-LINKED-MANNOSE BETA-1,2-N-ACETYLGLUCOSAMINYLTRANSFERASE 1/ALPHA-1,3-MANNOSYL-GLYCOPROTEIN 2-BETA-N-ACETYLGLUCOSAMINYLTRANSFERASE"/>
    <property type="match status" value="1"/>
</dbReference>
<dbReference type="SUPFAM" id="SSF53448">
    <property type="entry name" value="Nucleotide-diphospho-sugar transferases"/>
    <property type="match status" value="1"/>
</dbReference>
<organism evidence="2 3">
    <name type="scientific">Roseburia inulinivorans</name>
    <dbReference type="NCBI Taxonomy" id="360807"/>
    <lineage>
        <taxon>Bacteria</taxon>
        <taxon>Bacillati</taxon>
        <taxon>Bacillota</taxon>
        <taxon>Clostridia</taxon>
        <taxon>Lachnospirales</taxon>
        <taxon>Lachnospiraceae</taxon>
        <taxon>Roseburia</taxon>
    </lineage>
</organism>
<evidence type="ECO:0000313" key="2">
    <source>
        <dbReference type="EMBL" id="RHF00060.1"/>
    </source>
</evidence>
<name>A0A3R5ZU69_9FIRM</name>